<evidence type="ECO:0000256" key="4">
    <source>
        <dbReference type="ARBA" id="ARBA00023136"/>
    </source>
</evidence>
<evidence type="ECO:0000256" key="2">
    <source>
        <dbReference type="ARBA" id="ARBA00022692"/>
    </source>
</evidence>
<accession>A0ABM6RR93</accession>
<reference evidence="6 7" key="1">
    <citation type="journal article" date="2019" name="Sci. Rep.">
        <title>Sulfobacillus thermotolerans: new insights into resistance and metabolic capacities of acidophilic chemolithotrophs.</title>
        <authorList>
            <person name="Panyushkina A.E."/>
            <person name="Babenko V.V."/>
            <person name="Nikitina A.S."/>
            <person name="Selezneva O.V."/>
            <person name="Tsaplina I.A."/>
            <person name="Letarova M.A."/>
            <person name="Kostryukova E.S."/>
            <person name="Letarov A.V."/>
        </authorList>
    </citation>
    <scope>NUCLEOTIDE SEQUENCE [LARGE SCALE GENOMIC DNA]</scope>
    <source>
        <strain evidence="6 7">Kr1</strain>
    </source>
</reference>
<dbReference type="InterPro" id="IPR052561">
    <property type="entry name" value="ComplexI_Subunit1"/>
</dbReference>
<keyword evidence="7" id="KW-1185">Reference proteome</keyword>
<sequence length="304" mass="32999">MEWWGQAISMAASIALAPLLVGLSQTTKARIQGRMGPSVFQAYRILWKTWHKETTVPQDSSWIFRLAPSVNVATMLVIVTMLPWTGKLPSSWPHNALVLFFLLAVERFWSALAGMDSAGAFGGLGASRVSTVGSGIEPALLAAFGVLWAVSGHTAIAPLAPWLRHQALGILPWILAASSYVLVLLAETGRLPVDNPDTHLELTMMHEATVLEYNGRFLAEQQMAGALKFTALIGLGWIYLGPVMSSVWANLFMRVGELAVTSMALGWAESRFVKLRYFQLPTYFAMATGVGLLAFYLVASGSVS</sequence>
<keyword evidence="3 5" id="KW-1133">Transmembrane helix</keyword>
<evidence type="ECO:0008006" key="8">
    <source>
        <dbReference type="Google" id="ProtNLM"/>
    </source>
</evidence>
<evidence type="ECO:0000256" key="1">
    <source>
        <dbReference type="ARBA" id="ARBA00004141"/>
    </source>
</evidence>
<name>A0ABM6RR93_9FIRM</name>
<gene>
    <name evidence="6" type="ORF">BXT84_07800</name>
</gene>
<evidence type="ECO:0000313" key="6">
    <source>
        <dbReference type="EMBL" id="AUW93858.1"/>
    </source>
</evidence>
<dbReference type="Pfam" id="PF00146">
    <property type="entry name" value="NADHdh"/>
    <property type="match status" value="1"/>
</dbReference>
<feature type="transmembrane region" description="Helical" evidence="5">
    <location>
        <begin position="280"/>
        <end position="299"/>
    </location>
</feature>
<organism evidence="6 7">
    <name type="scientific">Sulfobacillus thermotolerans</name>
    <dbReference type="NCBI Taxonomy" id="338644"/>
    <lineage>
        <taxon>Bacteria</taxon>
        <taxon>Bacillati</taxon>
        <taxon>Bacillota</taxon>
        <taxon>Clostridia</taxon>
        <taxon>Eubacteriales</taxon>
        <taxon>Clostridiales Family XVII. Incertae Sedis</taxon>
        <taxon>Sulfobacillus</taxon>
    </lineage>
</organism>
<keyword evidence="2 5" id="KW-0812">Transmembrane</keyword>
<proteinExistence type="predicted"/>
<dbReference type="PANTHER" id="PTHR43359:SF1">
    <property type="entry name" value="FORMATE HYDROGENLYASE SUBUNIT 4-RELATED"/>
    <property type="match status" value="1"/>
</dbReference>
<protein>
    <recommendedName>
        <fullName evidence="8">Formate hydrogenlyase</fullName>
    </recommendedName>
</protein>
<keyword evidence="4 5" id="KW-0472">Membrane</keyword>
<dbReference type="Proteomes" id="UP000325292">
    <property type="component" value="Chromosome"/>
</dbReference>
<evidence type="ECO:0000313" key="7">
    <source>
        <dbReference type="Proteomes" id="UP000325292"/>
    </source>
</evidence>
<feature type="transmembrane region" description="Helical" evidence="5">
    <location>
        <begin position="135"/>
        <end position="156"/>
    </location>
</feature>
<comment type="subcellular location">
    <subcellularLocation>
        <location evidence="1">Membrane</location>
        <topology evidence="1">Multi-pass membrane protein</topology>
    </subcellularLocation>
</comment>
<dbReference type="InterPro" id="IPR001694">
    <property type="entry name" value="NADH_UbQ_OxRdtase_su1/FPO"/>
</dbReference>
<evidence type="ECO:0000256" key="5">
    <source>
        <dbReference type="SAM" id="Phobius"/>
    </source>
</evidence>
<evidence type="ECO:0000256" key="3">
    <source>
        <dbReference type="ARBA" id="ARBA00022989"/>
    </source>
</evidence>
<dbReference type="EMBL" id="CP019454">
    <property type="protein sequence ID" value="AUW93858.1"/>
    <property type="molecule type" value="Genomic_DNA"/>
</dbReference>
<dbReference type="PANTHER" id="PTHR43359">
    <property type="entry name" value="FORMATE HYDROGENLYASE SUBUNIT 4"/>
    <property type="match status" value="1"/>
</dbReference>
<feature type="transmembrane region" description="Helical" evidence="5">
    <location>
        <begin position="168"/>
        <end position="186"/>
    </location>
</feature>
<feature type="transmembrane region" description="Helical" evidence="5">
    <location>
        <begin position="62"/>
        <end position="84"/>
    </location>
</feature>